<gene>
    <name evidence="1" type="ORF">BCD7_0099</name>
</gene>
<dbReference type="KEGG" id="vg:14011618"/>
<reference evidence="1 2" key="1">
    <citation type="submission" date="2011-09" db="EMBL/GenBank/DDBJ databases">
        <title>Complete Genome Sequence of Bacillus cereus Bacteriophage BCD7.</title>
        <authorList>
            <person name="Lee J.-H."/>
            <person name="Shin H."/>
            <person name="Son B."/>
            <person name="Ryu S."/>
        </authorList>
    </citation>
    <scope>NUCLEOTIDE SEQUENCE [LARGE SCALE GENOMIC DNA]</scope>
</reference>
<name>J9PUM3_9CAUD</name>
<organism evidence="1 2">
    <name type="scientific">Bacillus phage BCD7</name>
    <dbReference type="NCBI Taxonomy" id="1136534"/>
    <lineage>
        <taxon>Viruses</taxon>
        <taxon>Duplodnaviria</taxon>
        <taxon>Heunggongvirae</taxon>
        <taxon>Uroviricota</taxon>
        <taxon>Caudoviricetes</taxon>
        <taxon>Becedseptimavirus</taxon>
        <taxon>Becedseptimavirus BCD7</taxon>
    </lineage>
</organism>
<keyword evidence="2" id="KW-1185">Reference proteome</keyword>
<proteinExistence type="predicted"/>
<dbReference type="EMBL" id="JN712910">
    <property type="protein sequence ID" value="AEZ50546.1"/>
    <property type="molecule type" value="Genomic_DNA"/>
</dbReference>
<dbReference type="Proteomes" id="UP000006298">
    <property type="component" value="Segment"/>
</dbReference>
<evidence type="ECO:0000313" key="2">
    <source>
        <dbReference type="Proteomes" id="UP000006298"/>
    </source>
</evidence>
<dbReference type="GeneID" id="14011618"/>
<sequence>MSLRKSAKKEKEEVVKEEVKAEEVVETKKEEVKPAKEEVKVLKVEKQAPKEQPQVRVLPNRDIRTYIGDQWYNLKAGVQTNVPANVKEILKNAGHIDAI</sequence>
<evidence type="ECO:0000313" key="1">
    <source>
        <dbReference type="EMBL" id="AEZ50546.1"/>
    </source>
</evidence>
<dbReference type="RefSeq" id="YP_007005950.1">
    <property type="nucleotide sequence ID" value="NC_019515.1"/>
</dbReference>
<protein>
    <submittedName>
        <fullName evidence="1">Uncharacterized protein</fullName>
    </submittedName>
</protein>
<accession>J9PUM3</accession>